<dbReference type="FunFam" id="2.60.40.1500:FF:000002">
    <property type="entry name" value="Iduronidase alpha-L"/>
    <property type="match status" value="1"/>
</dbReference>
<dbReference type="EMBL" id="BFAA01014796">
    <property type="protein sequence ID" value="GCB79910.1"/>
    <property type="molecule type" value="Genomic_DNA"/>
</dbReference>
<comment type="caution">
    <text evidence="4">The sequence shown here is derived from an EMBL/GenBank/DDBJ whole genome shotgun (WGS) entry which is preliminary data.</text>
</comment>
<evidence type="ECO:0000259" key="3">
    <source>
        <dbReference type="Pfam" id="PF01229"/>
    </source>
</evidence>
<keyword evidence="1" id="KW-0378">Hydrolase</keyword>
<dbReference type="STRING" id="75743.A0A401Q3I8"/>
<name>A0A401Q3I8_SCYTO</name>
<evidence type="ECO:0000256" key="1">
    <source>
        <dbReference type="ARBA" id="ARBA00022801"/>
    </source>
</evidence>
<dbReference type="PANTHER" id="PTHR12631:SF8">
    <property type="entry name" value="ALPHA-L-IDURONIDASE"/>
    <property type="match status" value="1"/>
</dbReference>
<dbReference type="AlphaFoldDB" id="A0A401Q3I8"/>
<dbReference type="GO" id="GO:0003940">
    <property type="term" value="F:L-iduronidase activity"/>
    <property type="evidence" value="ECO:0007669"/>
    <property type="project" value="TreeGrafter"/>
</dbReference>
<dbReference type="Proteomes" id="UP000288216">
    <property type="component" value="Unassembled WGS sequence"/>
</dbReference>
<reference evidence="4 5" key="1">
    <citation type="journal article" date="2018" name="Nat. Ecol. Evol.">
        <title>Shark genomes provide insights into elasmobranch evolution and the origin of vertebrates.</title>
        <authorList>
            <person name="Hara Y"/>
            <person name="Yamaguchi K"/>
            <person name="Onimaru K"/>
            <person name="Kadota M"/>
            <person name="Koyanagi M"/>
            <person name="Keeley SD"/>
            <person name="Tatsumi K"/>
            <person name="Tanaka K"/>
            <person name="Motone F"/>
            <person name="Kageyama Y"/>
            <person name="Nozu R"/>
            <person name="Adachi N"/>
            <person name="Nishimura O"/>
            <person name="Nakagawa R"/>
            <person name="Tanegashima C"/>
            <person name="Kiyatake I"/>
            <person name="Matsumoto R"/>
            <person name="Murakumo K"/>
            <person name="Nishida K"/>
            <person name="Terakita A"/>
            <person name="Kuratani S"/>
            <person name="Sato K"/>
            <person name="Hyodo S Kuraku.S."/>
        </authorList>
    </citation>
    <scope>NUCLEOTIDE SEQUENCE [LARGE SCALE GENOMIC DNA]</scope>
</reference>
<keyword evidence="2" id="KW-0326">Glycosidase</keyword>
<gene>
    <name evidence="4" type="ORF">scyTo_0019627</name>
</gene>
<dbReference type="InterPro" id="IPR049166">
    <property type="entry name" value="GH39_cat"/>
</dbReference>
<evidence type="ECO:0000313" key="5">
    <source>
        <dbReference type="Proteomes" id="UP000288216"/>
    </source>
</evidence>
<dbReference type="InterPro" id="IPR051923">
    <property type="entry name" value="Glycosyl_Hydrolase_39"/>
</dbReference>
<dbReference type="SUPFAM" id="SSF51011">
    <property type="entry name" value="Glycosyl hydrolase domain"/>
    <property type="match status" value="1"/>
</dbReference>
<dbReference type="PANTHER" id="PTHR12631">
    <property type="entry name" value="ALPHA-L-IDURONIDASE"/>
    <property type="match status" value="1"/>
</dbReference>
<accession>A0A401Q3I8</accession>
<proteinExistence type="predicted"/>
<keyword evidence="5" id="KW-1185">Reference proteome</keyword>
<protein>
    <recommendedName>
        <fullName evidence="3">Glycosyl hydrolases family 39 N-terminal catalytic domain-containing protein</fullName>
    </recommendedName>
</protein>
<dbReference type="Pfam" id="PF01229">
    <property type="entry name" value="Glyco_hydro_39"/>
    <property type="match status" value="1"/>
</dbReference>
<organism evidence="4 5">
    <name type="scientific">Scyliorhinus torazame</name>
    <name type="common">Cloudy catshark</name>
    <name type="synonym">Catulus torazame</name>
    <dbReference type="NCBI Taxonomy" id="75743"/>
    <lineage>
        <taxon>Eukaryota</taxon>
        <taxon>Metazoa</taxon>
        <taxon>Chordata</taxon>
        <taxon>Craniata</taxon>
        <taxon>Vertebrata</taxon>
        <taxon>Chondrichthyes</taxon>
        <taxon>Elasmobranchii</taxon>
        <taxon>Galeomorphii</taxon>
        <taxon>Galeoidea</taxon>
        <taxon>Carcharhiniformes</taxon>
        <taxon>Scyliorhinidae</taxon>
        <taxon>Scyliorhinus</taxon>
    </lineage>
</organism>
<sequence>MGLLALLGEKQLEVEIMLNGDASDENSTLGAIASIHEPSNSHASDSWQSAIIIYNSDDNWTSSDITLVTVNLTNFPTKEELVYVIYHLDNNSTNPYLQWKNLKRPDFPTVEQFLLIREMEDPVVKGPIPFPPEGNLVLKLHLPIPSVYLLHICAKPERPPNQTSGVSFIPLTLGQVAITWNDHYVNSK</sequence>
<dbReference type="OrthoDB" id="15153at2759"/>
<evidence type="ECO:0000256" key="2">
    <source>
        <dbReference type="ARBA" id="ARBA00023295"/>
    </source>
</evidence>
<dbReference type="Gene3D" id="2.60.40.1500">
    <property type="entry name" value="Glycosyl hydrolase domain, family 39"/>
    <property type="match status" value="1"/>
</dbReference>
<evidence type="ECO:0000313" key="4">
    <source>
        <dbReference type="EMBL" id="GCB79910.1"/>
    </source>
</evidence>
<feature type="domain" description="Glycosyl hydrolases family 39 N-terminal catalytic" evidence="3">
    <location>
        <begin position="1"/>
        <end position="136"/>
    </location>
</feature>